<comment type="caution">
    <text evidence="4">The sequence shown here is derived from an EMBL/GenBank/DDBJ whole genome shotgun (WGS) entry which is preliminary data.</text>
</comment>
<reference evidence="4 5" key="1">
    <citation type="journal article" date="2018" name="Mol. Plant">
        <title>The genome of Artemisia annua provides insight into the evolution of Asteraceae family and artemisinin biosynthesis.</title>
        <authorList>
            <person name="Shen Q."/>
            <person name="Zhang L."/>
            <person name="Liao Z."/>
            <person name="Wang S."/>
            <person name="Yan T."/>
            <person name="Shi P."/>
            <person name="Liu M."/>
            <person name="Fu X."/>
            <person name="Pan Q."/>
            <person name="Wang Y."/>
            <person name="Lv Z."/>
            <person name="Lu X."/>
            <person name="Zhang F."/>
            <person name="Jiang W."/>
            <person name="Ma Y."/>
            <person name="Chen M."/>
            <person name="Hao X."/>
            <person name="Li L."/>
            <person name="Tang Y."/>
            <person name="Lv G."/>
            <person name="Zhou Y."/>
            <person name="Sun X."/>
            <person name="Brodelius P.E."/>
            <person name="Rose J.K.C."/>
            <person name="Tang K."/>
        </authorList>
    </citation>
    <scope>NUCLEOTIDE SEQUENCE [LARGE SCALE GENOMIC DNA]</scope>
    <source>
        <strain evidence="5">cv. Huhao1</strain>
        <tissue evidence="4">Leaf</tissue>
    </source>
</reference>
<dbReference type="PANTHER" id="PTHR47281:SF1">
    <property type="entry name" value="OS09G0557700 PROTEIN"/>
    <property type="match status" value="1"/>
</dbReference>
<keyword evidence="5" id="KW-1185">Reference proteome</keyword>
<feature type="domain" description="DOMON" evidence="2">
    <location>
        <begin position="140"/>
        <end position="271"/>
    </location>
</feature>
<dbReference type="InterPro" id="IPR019545">
    <property type="entry name" value="DM13_domain"/>
</dbReference>
<accession>A0A2U1Q676</accession>
<proteinExistence type="predicted"/>
<keyword evidence="4" id="KW-0812">Transmembrane</keyword>
<keyword evidence="1" id="KW-0813">Transport</keyword>
<evidence type="ECO:0000259" key="3">
    <source>
        <dbReference type="PROSITE" id="PS51549"/>
    </source>
</evidence>
<evidence type="ECO:0000259" key="2">
    <source>
        <dbReference type="PROSITE" id="PS50836"/>
    </source>
</evidence>
<dbReference type="PANTHER" id="PTHR47281">
    <property type="entry name" value="OS09G0557700 PROTEIN"/>
    <property type="match status" value="1"/>
</dbReference>
<dbReference type="EMBL" id="PKPP01000379">
    <property type="protein sequence ID" value="PWA93506.1"/>
    <property type="molecule type" value="Genomic_DNA"/>
</dbReference>
<dbReference type="Pfam" id="PF10517">
    <property type="entry name" value="DM13"/>
    <property type="match status" value="1"/>
</dbReference>
<gene>
    <name evidence="4" type="ORF">CTI12_AA069860</name>
</gene>
<protein>
    <submittedName>
        <fullName evidence="4">DOMON domain, Cytochrome b561/ferric reductase transmembrane, DM13 domain protein</fullName>
    </submittedName>
</protein>
<dbReference type="OrthoDB" id="2448405at2759"/>
<dbReference type="SMART" id="SM00686">
    <property type="entry name" value="DM13"/>
    <property type="match status" value="1"/>
</dbReference>
<feature type="domain" description="DM13" evidence="3">
    <location>
        <begin position="1"/>
        <end position="99"/>
    </location>
</feature>
<organism evidence="4 5">
    <name type="scientific">Artemisia annua</name>
    <name type="common">Sweet wormwood</name>
    <dbReference type="NCBI Taxonomy" id="35608"/>
    <lineage>
        <taxon>Eukaryota</taxon>
        <taxon>Viridiplantae</taxon>
        <taxon>Streptophyta</taxon>
        <taxon>Embryophyta</taxon>
        <taxon>Tracheophyta</taxon>
        <taxon>Spermatophyta</taxon>
        <taxon>Magnoliopsida</taxon>
        <taxon>eudicotyledons</taxon>
        <taxon>Gunneridae</taxon>
        <taxon>Pentapetalae</taxon>
        <taxon>asterids</taxon>
        <taxon>campanulids</taxon>
        <taxon>Asterales</taxon>
        <taxon>Asteraceae</taxon>
        <taxon>Asteroideae</taxon>
        <taxon>Anthemideae</taxon>
        <taxon>Artemisiinae</taxon>
        <taxon>Artemisia</taxon>
    </lineage>
</organism>
<keyword evidence="4" id="KW-0472">Membrane</keyword>
<dbReference type="InterPro" id="IPR045879">
    <property type="entry name" value="B561A"/>
</dbReference>
<dbReference type="AlphaFoldDB" id="A0A2U1Q676"/>
<evidence type="ECO:0000313" key="4">
    <source>
        <dbReference type="EMBL" id="PWA93506.1"/>
    </source>
</evidence>
<dbReference type="PROSITE" id="PS51549">
    <property type="entry name" value="DM13"/>
    <property type="match status" value="1"/>
</dbReference>
<dbReference type="STRING" id="35608.A0A2U1Q676"/>
<name>A0A2U1Q676_ARTAN</name>
<dbReference type="InterPro" id="IPR005018">
    <property type="entry name" value="DOMON_domain"/>
</dbReference>
<evidence type="ECO:0000313" key="5">
    <source>
        <dbReference type="Proteomes" id="UP000245207"/>
    </source>
</evidence>
<evidence type="ECO:0000256" key="1">
    <source>
        <dbReference type="ARBA" id="ARBA00022982"/>
    </source>
</evidence>
<keyword evidence="1" id="KW-0249">Electron transport</keyword>
<sequence>MCQHQLRGYFTIINDCSFKVQGFDMLSGGPDVHWWGAVGDNYYNLTSGFVISDYKFKARTYKNESLTVGLMSNVTWDDIKIVSIWKTSTASNFGHVVLKERSEAPTPAPAPSSNVDFTGSTVVEIDGEPTMFDNCKVLSDTYRLRWTLTSEDNVIDIGLEGAIDIQKYMAFGWADPFKEHDHMLVADVAVTGFTEKGMPFVDDYHITNYSECAKNKNGKAEGVCPDTMYVESDGDRDKVNNTMLVYGHRKDGVSFVRYLLTKSMIGMWMIKRT</sequence>
<dbReference type="Proteomes" id="UP000245207">
    <property type="component" value="Unassembled WGS sequence"/>
</dbReference>
<dbReference type="PROSITE" id="PS50836">
    <property type="entry name" value="DOMON"/>
    <property type="match status" value="1"/>
</dbReference>